<dbReference type="EMBL" id="FNPI01000013">
    <property type="protein sequence ID" value="SDZ44539.1"/>
    <property type="molecule type" value="Genomic_DNA"/>
</dbReference>
<dbReference type="OrthoDB" id="2967039at2"/>
<evidence type="ECO:0000313" key="1">
    <source>
        <dbReference type="EMBL" id="SDZ44539.1"/>
    </source>
</evidence>
<gene>
    <name evidence="1" type="ORF">SAMN05421736_1138</name>
</gene>
<organism evidence="1 2">
    <name type="scientific">Evansella caseinilytica</name>
    <dbReference type="NCBI Taxonomy" id="1503961"/>
    <lineage>
        <taxon>Bacteria</taxon>
        <taxon>Bacillati</taxon>
        <taxon>Bacillota</taxon>
        <taxon>Bacilli</taxon>
        <taxon>Bacillales</taxon>
        <taxon>Bacillaceae</taxon>
        <taxon>Evansella</taxon>
    </lineage>
</organism>
<name>A0A1H3T5B2_9BACI</name>
<proteinExistence type="predicted"/>
<accession>A0A1H3T5B2</accession>
<keyword evidence="2" id="KW-1185">Reference proteome</keyword>
<dbReference type="STRING" id="1503961.SAMN05421736_1138"/>
<evidence type="ECO:0000313" key="2">
    <source>
        <dbReference type="Proteomes" id="UP000198935"/>
    </source>
</evidence>
<reference evidence="2" key="1">
    <citation type="submission" date="2016-10" db="EMBL/GenBank/DDBJ databases">
        <authorList>
            <person name="Varghese N."/>
            <person name="Submissions S."/>
        </authorList>
    </citation>
    <scope>NUCLEOTIDE SEQUENCE [LARGE SCALE GENOMIC DNA]</scope>
    <source>
        <strain evidence="2">SP</strain>
    </source>
</reference>
<sequence length="204" mass="23434">MSVWAPLSFANEKEISESNDSFLNEGLNPGEEVVGFYTEIIPESELNDDLVEEFPFIESNILLEKETEITPASLRNPRWFAASKEYVGRSYSSWMYAGASTISGGTLSASHSSSVSNTFSGQLELSKKALSAFVNFDITYTTEKAVTYTSPEYPDGRYRLLYRHVYKKYKVKQEKKYHSKSKVLDTKYVYPQKWVERQYKVVKF</sequence>
<dbReference type="AlphaFoldDB" id="A0A1H3T5B2"/>
<dbReference type="Proteomes" id="UP000198935">
    <property type="component" value="Unassembled WGS sequence"/>
</dbReference>
<protein>
    <submittedName>
        <fullName evidence="1">Uncharacterized protein</fullName>
    </submittedName>
</protein>